<dbReference type="InterPro" id="IPR047786">
    <property type="entry name" value="Mfa1_fim"/>
</dbReference>
<accession>A0AAW5N5M7</accession>
<sequence>MKKGVSMKYVGCVMIGAVAILCSCRDELRPDLSPAQEGKTNIIVNLTVERSGSKSPASRSPLDPNEDEYTLGFTDAENQINSLTLIMMRIDASGNEVFEASKTIQSPKDTDNDGDYDVEFQLETNDRGVKHFYLGANLRVEHLASFRTQDKVFDAGEEESGHNIVGALMNVKHSPDDELDGNIGEGSNIVMTAPILVENRQDITIPSGSTEETIKIDNPVKLTRTVAKVLLTCVPKSDAEEYVKVIDAKDAKTNPEGDGENTGWIKFADVNYMLNVLNRKTYLNYRIENDNLIDPNYAMGELISLREEGGGYGITNLDEYQREFLYYDTQAMVEMLNKDVQDREGKTPEACTSRIAIKYDETKIGKVNADEDHYTEGLYCTENTVYKDMTFANEADFQSAIRYVTTRVMVGAKYTPKVIWNGGEEPITNETEEDAQKILQEVRDDGNPLEPVTYLAGTFWRDSEGNYYSLAGMKKKLKESSGTDFSRYDGGWGYYYTYIDENAKNGAISKDQTRWGIKRNHYYILKVDKIIAPGSPFPGNETMRIHSELVDWVNKGGSEVEIKVPQQSETAQP</sequence>
<evidence type="ECO:0000313" key="3">
    <source>
        <dbReference type="Proteomes" id="UP001204579"/>
    </source>
</evidence>
<evidence type="ECO:0000259" key="1">
    <source>
        <dbReference type="Pfam" id="PF15495"/>
    </source>
</evidence>
<reference evidence="2 3" key="1">
    <citation type="submission" date="2022-08" db="EMBL/GenBank/DDBJ databases">
        <authorList>
            <person name="Zeman M."/>
            <person name="Kubasova T."/>
        </authorList>
    </citation>
    <scope>NUCLEOTIDE SEQUENCE [LARGE SCALE GENOMIC DNA]</scope>
    <source>
        <strain evidence="2 3">ET62</strain>
    </source>
</reference>
<feature type="domain" description="Minor fimbrium subunit Mfa1 C-terminal" evidence="1">
    <location>
        <begin position="487"/>
        <end position="542"/>
    </location>
</feature>
<comment type="caution">
    <text evidence="2">The sequence shown here is derived from an EMBL/GenBank/DDBJ whole genome shotgun (WGS) entry which is preliminary data.</text>
</comment>
<dbReference type="GO" id="GO:0009418">
    <property type="term" value="C:pilus shaft"/>
    <property type="evidence" value="ECO:0007669"/>
    <property type="project" value="InterPro"/>
</dbReference>
<dbReference type="AlphaFoldDB" id="A0AAW5N5M7"/>
<dbReference type="Gene3D" id="2.60.40.3690">
    <property type="match status" value="1"/>
</dbReference>
<dbReference type="EMBL" id="JANRHJ010000008">
    <property type="protein sequence ID" value="MCR8874018.1"/>
    <property type="molecule type" value="Genomic_DNA"/>
</dbReference>
<dbReference type="PROSITE" id="PS51257">
    <property type="entry name" value="PROKAR_LIPOPROTEIN"/>
    <property type="match status" value="1"/>
</dbReference>
<dbReference type="InterPro" id="IPR029140">
    <property type="entry name" value="Mfa1_C"/>
</dbReference>
<dbReference type="Pfam" id="PF15495">
    <property type="entry name" value="Fimbrillin_C"/>
    <property type="match status" value="1"/>
</dbReference>
<name>A0AAW5N5M7_9BACT</name>
<dbReference type="NCBIfam" id="NF038041">
    <property type="entry name" value="fim_Mfa1_fam"/>
    <property type="match status" value="1"/>
</dbReference>
<protein>
    <submittedName>
        <fullName evidence="2">Mfa1 family fimbria major subunit</fullName>
    </submittedName>
</protein>
<proteinExistence type="predicted"/>
<keyword evidence="3" id="KW-1185">Reference proteome</keyword>
<evidence type="ECO:0000313" key="2">
    <source>
        <dbReference type="EMBL" id="MCR8874018.1"/>
    </source>
</evidence>
<dbReference type="Proteomes" id="UP001204579">
    <property type="component" value="Unassembled WGS sequence"/>
</dbReference>
<gene>
    <name evidence="2" type="ORF">NW209_08340</name>
</gene>
<organism evidence="2 3">
    <name type="scientific">Phocaeicola barnesiae</name>
    <dbReference type="NCBI Taxonomy" id="376804"/>
    <lineage>
        <taxon>Bacteria</taxon>
        <taxon>Pseudomonadati</taxon>
        <taxon>Bacteroidota</taxon>
        <taxon>Bacteroidia</taxon>
        <taxon>Bacteroidales</taxon>
        <taxon>Bacteroidaceae</taxon>
        <taxon>Phocaeicola</taxon>
    </lineage>
</organism>